<feature type="compositionally biased region" description="Basic and acidic residues" evidence="1">
    <location>
        <begin position="12"/>
        <end position="31"/>
    </location>
</feature>
<proteinExistence type="predicted"/>
<evidence type="ECO:0000313" key="3">
    <source>
        <dbReference type="Proteomes" id="UP000001292"/>
    </source>
</evidence>
<keyword evidence="3" id="KW-1185">Reference proteome</keyword>
<organism evidence="3">
    <name type="scientific">Drosophila sechellia</name>
    <name type="common">Fruit fly</name>
    <dbReference type="NCBI Taxonomy" id="7238"/>
    <lineage>
        <taxon>Eukaryota</taxon>
        <taxon>Metazoa</taxon>
        <taxon>Ecdysozoa</taxon>
        <taxon>Arthropoda</taxon>
        <taxon>Hexapoda</taxon>
        <taxon>Insecta</taxon>
        <taxon>Pterygota</taxon>
        <taxon>Neoptera</taxon>
        <taxon>Endopterygota</taxon>
        <taxon>Diptera</taxon>
        <taxon>Brachycera</taxon>
        <taxon>Muscomorpha</taxon>
        <taxon>Ephydroidea</taxon>
        <taxon>Drosophilidae</taxon>
        <taxon>Drosophila</taxon>
        <taxon>Sophophora</taxon>
    </lineage>
</organism>
<name>B4IFP6_DROSE</name>
<dbReference type="AlphaFoldDB" id="B4IFP6"/>
<evidence type="ECO:0000256" key="1">
    <source>
        <dbReference type="SAM" id="MobiDB-lite"/>
    </source>
</evidence>
<sequence>MERLGWSGSGEKAADQSESWQRKRDGERESHPGWMTPILQGCTFRDDCKKFRFFPCPDFRCSFHFRAQLEKQHQNQQEQQLHVADNEKNVAWECVSNAN</sequence>
<accession>B4IFP6</accession>
<evidence type="ECO:0000313" key="2">
    <source>
        <dbReference type="EMBL" id="EDW46483.1"/>
    </source>
</evidence>
<dbReference type="Proteomes" id="UP000001292">
    <property type="component" value="Unassembled WGS sequence"/>
</dbReference>
<dbReference type="EMBL" id="CH480834">
    <property type="protein sequence ID" value="EDW46483.1"/>
    <property type="molecule type" value="Genomic_DNA"/>
</dbReference>
<gene>
    <name evidence="2" type="primary">Dsec\GM19371</name>
    <name evidence="2" type="ORF">Dsec_GM19371</name>
</gene>
<reference evidence="2 3" key="1">
    <citation type="journal article" date="2007" name="Nature">
        <title>Evolution of genes and genomes on the Drosophila phylogeny.</title>
        <authorList>
            <consortium name="Drosophila 12 Genomes Consortium"/>
            <person name="Clark A.G."/>
            <person name="Eisen M.B."/>
            <person name="Smith D.R."/>
            <person name="Bergman C.M."/>
            <person name="Oliver B."/>
            <person name="Markow T.A."/>
            <person name="Kaufman T.C."/>
            <person name="Kellis M."/>
            <person name="Gelbart W."/>
            <person name="Iyer V.N."/>
            <person name="Pollard D.A."/>
            <person name="Sackton T.B."/>
            <person name="Larracuente A.M."/>
            <person name="Singh N.D."/>
            <person name="Abad J.P."/>
            <person name="Abt D.N."/>
            <person name="Adryan B."/>
            <person name="Aguade M."/>
            <person name="Akashi H."/>
            <person name="Anderson W.W."/>
            <person name="Aquadro C.F."/>
            <person name="Ardell D.H."/>
            <person name="Arguello R."/>
            <person name="Artieri C.G."/>
            <person name="Barbash D.A."/>
            <person name="Barker D."/>
            <person name="Barsanti P."/>
            <person name="Batterham P."/>
            <person name="Batzoglou S."/>
            <person name="Begun D."/>
            <person name="Bhutkar A."/>
            <person name="Blanco E."/>
            <person name="Bosak S.A."/>
            <person name="Bradley R.K."/>
            <person name="Brand A.D."/>
            <person name="Brent M.R."/>
            <person name="Brooks A.N."/>
            <person name="Brown R.H."/>
            <person name="Butlin R.K."/>
            <person name="Caggese C."/>
            <person name="Calvi B.R."/>
            <person name="Bernardo de Carvalho A."/>
            <person name="Caspi A."/>
            <person name="Castrezana S."/>
            <person name="Celniker S.E."/>
            <person name="Chang J.L."/>
            <person name="Chapple C."/>
            <person name="Chatterji S."/>
            <person name="Chinwalla A."/>
            <person name="Civetta A."/>
            <person name="Clifton S.W."/>
            <person name="Comeron J.M."/>
            <person name="Costello J.C."/>
            <person name="Coyne J.A."/>
            <person name="Daub J."/>
            <person name="David R.G."/>
            <person name="Delcher A.L."/>
            <person name="Delehaunty K."/>
            <person name="Do C.B."/>
            <person name="Ebling H."/>
            <person name="Edwards K."/>
            <person name="Eickbush T."/>
            <person name="Evans J.D."/>
            <person name="Filipski A."/>
            <person name="Findeiss S."/>
            <person name="Freyhult E."/>
            <person name="Fulton L."/>
            <person name="Fulton R."/>
            <person name="Garcia A.C."/>
            <person name="Gardiner A."/>
            <person name="Garfield D.A."/>
            <person name="Garvin B.E."/>
            <person name="Gibson G."/>
            <person name="Gilbert D."/>
            <person name="Gnerre S."/>
            <person name="Godfrey J."/>
            <person name="Good R."/>
            <person name="Gotea V."/>
            <person name="Gravely B."/>
            <person name="Greenberg A.J."/>
            <person name="Griffiths-Jones S."/>
            <person name="Gross S."/>
            <person name="Guigo R."/>
            <person name="Gustafson E.A."/>
            <person name="Haerty W."/>
            <person name="Hahn M.W."/>
            <person name="Halligan D.L."/>
            <person name="Halpern A.L."/>
            <person name="Halter G.M."/>
            <person name="Han M.V."/>
            <person name="Heger A."/>
            <person name="Hillier L."/>
            <person name="Hinrichs A.S."/>
            <person name="Holmes I."/>
            <person name="Hoskins R.A."/>
            <person name="Hubisz M.J."/>
            <person name="Hultmark D."/>
            <person name="Huntley M.A."/>
            <person name="Jaffe D.B."/>
            <person name="Jagadeeshan S."/>
            <person name="Jeck W.R."/>
            <person name="Johnson J."/>
            <person name="Jones C.D."/>
            <person name="Jordan W.C."/>
            <person name="Karpen G.H."/>
            <person name="Kataoka E."/>
            <person name="Keightley P.D."/>
            <person name="Kheradpour P."/>
            <person name="Kirkness E.F."/>
            <person name="Koerich L.B."/>
            <person name="Kristiansen K."/>
            <person name="Kudrna D."/>
            <person name="Kulathinal R.J."/>
            <person name="Kumar S."/>
            <person name="Kwok R."/>
            <person name="Lander E."/>
            <person name="Langley C.H."/>
            <person name="Lapoint R."/>
            <person name="Lazzaro B.P."/>
            <person name="Lee S.J."/>
            <person name="Levesque L."/>
            <person name="Li R."/>
            <person name="Lin C.F."/>
            <person name="Lin M.F."/>
            <person name="Lindblad-Toh K."/>
            <person name="Llopart A."/>
            <person name="Long M."/>
            <person name="Low L."/>
            <person name="Lozovsky E."/>
            <person name="Lu J."/>
            <person name="Luo M."/>
            <person name="Machado C.A."/>
            <person name="Makalowski W."/>
            <person name="Marzo M."/>
            <person name="Matsuda M."/>
            <person name="Matzkin L."/>
            <person name="McAllister B."/>
            <person name="McBride C.S."/>
            <person name="McKernan B."/>
            <person name="McKernan K."/>
            <person name="Mendez-Lago M."/>
            <person name="Minx P."/>
            <person name="Mollenhauer M.U."/>
            <person name="Montooth K."/>
            <person name="Mount S.M."/>
            <person name="Mu X."/>
            <person name="Myers E."/>
            <person name="Negre B."/>
            <person name="Newfeld S."/>
            <person name="Nielsen R."/>
            <person name="Noor M.A."/>
            <person name="O'Grady P."/>
            <person name="Pachter L."/>
            <person name="Papaceit M."/>
            <person name="Parisi M.J."/>
            <person name="Parisi M."/>
            <person name="Parts L."/>
            <person name="Pedersen J.S."/>
            <person name="Pesole G."/>
            <person name="Phillippy A.M."/>
            <person name="Ponting C.P."/>
            <person name="Pop M."/>
            <person name="Porcelli D."/>
            <person name="Powell J.R."/>
            <person name="Prohaska S."/>
            <person name="Pruitt K."/>
            <person name="Puig M."/>
            <person name="Quesneville H."/>
            <person name="Ram K.R."/>
            <person name="Rand D."/>
            <person name="Rasmussen M.D."/>
            <person name="Reed L.K."/>
            <person name="Reenan R."/>
            <person name="Reily A."/>
            <person name="Remington K.A."/>
            <person name="Rieger T.T."/>
            <person name="Ritchie M.G."/>
            <person name="Robin C."/>
            <person name="Rogers Y.H."/>
            <person name="Rohde C."/>
            <person name="Rozas J."/>
            <person name="Rubenfield M.J."/>
            <person name="Ruiz A."/>
            <person name="Russo S."/>
            <person name="Salzberg S.L."/>
            <person name="Sanchez-Gracia A."/>
            <person name="Saranga D.J."/>
            <person name="Sato H."/>
            <person name="Schaeffer S.W."/>
            <person name="Schatz M.C."/>
            <person name="Schlenke T."/>
            <person name="Schwartz R."/>
            <person name="Segarra C."/>
            <person name="Singh R.S."/>
            <person name="Sirot L."/>
            <person name="Sirota M."/>
            <person name="Sisneros N.B."/>
            <person name="Smith C.D."/>
            <person name="Smith T.F."/>
            <person name="Spieth J."/>
            <person name="Stage D.E."/>
            <person name="Stark A."/>
            <person name="Stephan W."/>
            <person name="Strausberg R.L."/>
            <person name="Strempel S."/>
            <person name="Sturgill D."/>
            <person name="Sutton G."/>
            <person name="Sutton G.G."/>
            <person name="Tao W."/>
            <person name="Teichmann S."/>
            <person name="Tobari Y.N."/>
            <person name="Tomimura Y."/>
            <person name="Tsolas J.M."/>
            <person name="Valente V.L."/>
            <person name="Venter E."/>
            <person name="Venter J.C."/>
            <person name="Vicario S."/>
            <person name="Vieira F.G."/>
            <person name="Vilella A.J."/>
            <person name="Villasante A."/>
            <person name="Walenz B."/>
            <person name="Wang J."/>
            <person name="Wasserman M."/>
            <person name="Watts T."/>
            <person name="Wilson D."/>
            <person name="Wilson R.K."/>
            <person name="Wing R.A."/>
            <person name="Wolfner M.F."/>
            <person name="Wong A."/>
            <person name="Wong G.K."/>
            <person name="Wu C.I."/>
            <person name="Wu G."/>
            <person name="Yamamoto D."/>
            <person name="Yang H.P."/>
            <person name="Yang S.P."/>
            <person name="Yorke J.A."/>
            <person name="Yoshida K."/>
            <person name="Zdobnov E."/>
            <person name="Zhang P."/>
            <person name="Zhang Y."/>
            <person name="Zimin A.V."/>
            <person name="Baldwin J."/>
            <person name="Abdouelleil A."/>
            <person name="Abdulkadir J."/>
            <person name="Abebe A."/>
            <person name="Abera B."/>
            <person name="Abreu J."/>
            <person name="Acer S.C."/>
            <person name="Aftuck L."/>
            <person name="Alexander A."/>
            <person name="An P."/>
            <person name="Anderson E."/>
            <person name="Anderson S."/>
            <person name="Arachi H."/>
            <person name="Azer M."/>
            <person name="Bachantsang P."/>
            <person name="Barry A."/>
            <person name="Bayul T."/>
            <person name="Berlin A."/>
            <person name="Bessette D."/>
            <person name="Bloom T."/>
            <person name="Blye J."/>
            <person name="Boguslavskiy L."/>
            <person name="Bonnet C."/>
            <person name="Boukhgalter B."/>
            <person name="Bourzgui I."/>
            <person name="Brown A."/>
            <person name="Cahill P."/>
            <person name="Channer S."/>
            <person name="Cheshatsang Y."/>
            <person name="Chuda L."/>
            <person name="Citroen M."/>
            <person name="Collymore A."/>
            <person name="Cooke P."/>
            <person name="Costello M."/>
            <person name="D'Aco K."/>
            <person name="Daza R."/>
            <person name="De Haan G."/>
            <person name="DeGray S."/>
            <person name="DeMaso C."/>
            <person name="Dhargay N."/>
            <person name="Dooley K."/>
            <person name="Dooley E."/>
            <person name="Doricent M."/>
            <person name="Dorje P."/>
            <person name="Dorjee K."/>
            <person name="Dupes A."/>
            <person name="Elong R."/>
            <person name="Falk J."/>
            <person name="Farina A."/>
            <person name="Faro S."/>
            <person name="Ferguson D."/>
            <person name="Fisher S."/>
            <person name="Foley C.D."/>
            <person name="Franke A."/>
            <person name="Friedrich D."/>
            <person name="Gadbois L."/>
            <person name="Gearin G."/>
            <person name="Gearin C.R."/>
            <person name="Giannoukos G."/>
            <person name="Goode T."/>
            <person name="Graham J."/>
            <person name="Grandbois E."/>
            <person name="Grewal S."/>
            <person name="Gyaltsen K."/>
            <person name="Hafez N."/>
            <person name="Hagos B."/>
            <person name="Hall J."/>
            <person name="Henson C."/>
            <person name="Hollinger A."/>
            <person name="Honan T."/>
            <person name="Huard M.D."/>
            <person name="Hughes L."/>
            <person name="Hurhula B."/>
            <person name="Husby M.E."/>
            <person name="Kamat A."/>
            <person name="Kanga B."/>
            <person name="Kashin S."/>
            <person name="Khazanovich D."/>
            <person name="Kisner P."/>
            <person name="Lance K."/>
            <person name="Lara M."/>
            <person name="Lee W."/>
            <person name="Lennon N."/>
            <person name="Letendre F."/>
            <person name="LeVine R."/>
            <person name="Lipovsky A."/>
            <person name="Liu X."/>
            <person name="Liu J."/>
            <person name="Liu S."/>
            <person name="Lokyitsang T."/>
            <person name="Lokyitsang Y."/>
            <person name="Lubonja R."/>
            <person name="Lui A."/>
            <person name="MacDonald P."/>
            <person name="Magnisalis V."/>
            <person name="Maru K."/>
            <person name="Matthews C."/>
            <person name="McCusker W."/>
            <person name="McDonough S."/>
            <person name="Mehta T."/>
            <person name="Meldrim J."/>
            <person name="Meneus L."/>
            <person name="Mihai O."/>
            <person name="Mihalev A."/>
            <person name="Mihova T."/>
            <person name="Mittelman R."/>
            <person name="Mlenga V."/>
            <person name="Montmayeur A."/>
            <person name="Mulrain L."/>
            <person name="Navidi A."/>
            <person name="Naylor J."/>
            <person name="Negash T."/>
            <person name="Nguyen T."/>
            <person name="Nguyen N."/>
            <person name="Nicol R."/>
            <person name="Norbu C."/>
            <person name="Norbu N."/>
            <person name="Novod N."/>
            <person name="O'Neill B."/>
            <person name="Osman S."/>
            <person name="Markiewicz E."/>
            <person name="Oyono O.L."/>
            <person name="Patti C."/>
            <person name="Phunkhang P."/>
            <person name="Pierre F."/>
            <person name="Priest M."/>
            <person name="Raghuraman S."/>
            <person name="Rege F."/>
            <person name="Reyes R."/>
            <person name="Rise C."/>
            <person name="Rogov P."/>
            <person name="Ross K."/>
            <person name="Ryan E."/>
            <person name="Settipalli S."/>
            <person name="Shea T."/>
            <person name="Sherpa N."/>
            <person name="Shi L."/>
            <person name="Shih D."/>
            <person name="Sparrow T."/>
            <person name="Spaulding J."/>
            <person name="Stalker J."/>
            <person name="Stange-Thomann N."/>
            <person name="Stavropoulos S."/>
            <person name="Stone C."/>
            <person name="Strader C."/>
            <person name="Tesfaye S."/>
            <person name="Thomson T."/>
            <person name="Thoulutsang Y."/>
            <person name="Thoulutsang D."/>
            <person name="Topham K."/>
            <person name="Topping I."/>
            <person name="Tsamla T."/>
            <person name="Vassiliev H."/>
            <person name="Vo A."/>
            <person name="Wangchuk T."/>
            <person name="Wangdi T."/>
            <person name="Weiand M."/>
            <person name="Wilkinson J."/>
            <person name="Wilson A."/>
            <person name="Yadav S."/>
            <person name="Young G."/>
            <person name="Yu Q."/>
            <person name="Zembek L."/>
            <person name="Zhong D."/>
            <person name="Zimmer A."/>
            <person name="Zwirko Z."/>
            <person name="Jaffe D.B."/>
            <person name="Alvarez P."/>
            <person name="Brockman W."/>
            <person name="Butler J."/>
            <person name="Chin C."/>
            <person name="Gnerre S."/>
            <person name="Grabherr M."/>
            <person name="Kleber M."/>
            <person name="Mauceli E."/>
            <person name="MacCallum I."/>
        </authorList>
    </citation>
    <scope>NUCLEOTIDE SEQUENCE [LARGE SCALE GENOMIC DNA]</scope>
    <source>
        <strain evidence="3">Rob3c / Tucson 14021-0248.25</strain>
    </source>
</reference>
<protein>
    <submittedName>
        <fullName evidence="2">GM19371</fullName>
    </submittedName>
</protein>
<feature type="region of interest" description="Disordered" evidence="1">
    <location>
        <begin position="1"/>
        <end position="36"/>
    </location>
</feature>
<dbReference type="HOGENOM" id="CLU_2322833_0_0_1"/>